<dbReference type="PRINTS" id="PR00344">
    <property type="entry name" value="BCTRLSENSOR"/>
</dbReference>
<dbReference type="Gene3D" id="1.10.287.130">
    <property type="match status" value="1"/>
</dbReference>
<dbReference type="Proteomes" id="UP001500729">
    <property type="component" value="Unassembled WGS sequence"/>
</dbReference>
<organism evidence="14 15">
    <name type="scientific">Saccharopolyspora erythraea</name>
    <name type="common">Streptomyces erythraeus</name>
    <dbReference type="NCBI Taxonomy" id="1836"/>
    <lineage>
        <taxon>Bacteria</taxon>
        <taxon>Bacillati</taxon>
        <taxon>Actinomycetota</taxon>
        <taxon>Actinomycetes</taxon>
        <taxon>Pseudonocardiales</taxon>
        <taxon>Pseudonocardiaceae</taxon>
        <taxon>Saccharopolyspora</taxon>
    </lineage>
</organism>
<dbReference type="GO" id="GO:0005524">
    <property type="term" value="F:ATP binding"/>
    <property type="evidence" value="ECO:0007669"/>
    <property type="project" value="UniProtKB-KW"/>
</dbReference>
<dbReference type="PROSITE" id="PS50109">
    <property type="entry name" value="HIS_KIN"/>
    <property type="match status" value="1"/>
</dbReference>
<dbReference type="InterPro" id="IPR003661">
    <property type="entry name" value="HisK_dim/P_dom"/>
</dbReference>
<dbReference type="SMART" id="SM00387">
    <property type="entry name" value="HATPase_c"/>
    <property type="match status" value="1"/>
</dbReference>
<dbReference type="Pfam" id="PF00672">
    <property type="entry name" value="HAMP"/>
    <property type="match status" value="1"/>
</dbReference>
<keyword evidence="5" id="KW-0808">Transferase</keyword>
<dbReference type="InterPro" id="IPR004358">
    <property type="entry name" value="Sig_transdc_His_kin-like_C"/>
</dbReference>
<gene>
    <name evidence="14" type="ORF">GCM10009533_69540</name>
</gene>
<keyword evidence="4" id="KW-0597">Phosphoprotein</keyword>
<evidence type="ECO:0000256" key="9">
    <source>
        <dbReference type="ARBA" id="ARBA00023012"/>
    </source>
</evidence>
<keyword evidence="15" id="KW-1185">Reference proteome</keyword>
<feature type="domain" description="Histidine kinase" evidence="12">
    <location>
        <begin position="238"/>
        <end position="449"/>
    </location>
</feature>
<reference evidence="14 15" key="1">
    <citation type="journal article" date="2019" name="Int. J. Syst. Evol. Microbiol.">
        <title>The Global Catalogue of Microorganisms (GCM) 10K type strain sequencing project: providing services to taxonomists for standard genome sequencing and annotation.</title>
        <authorList>
            <consortium name="The Broad Institute Genomics Platform"/>
            <consortium name="The Broad Institute Genome Sequencing Center for Infectious Disease"/>
            <person name="Wu L."/>
            <person name="Ma J."/>
        </authorList>
    </citation>
    <scope>NUCLEOTIDE SEQUENCE [LARGE SCALE GENOMIC DNA]</scope>
    <source>
        <strain evidence="14 15">JCM 10303</strain>
    </source>
</reference>
<evidence type="ECO:0000313" key="15">
    <source>
        <dbReference type="Proteomes" id="UP001500729"/>
    </source>
</evidence>
<dbReference type="PANTHER" id="PTHR45436:SF5">
    <property type="entry name" value="SENSOR HISTIDINE KINASE TRCS"/>
    <property type="match status" value="1"/>
</dbReference>
<keyword evidence="14" id="KW-0067">ATP-binding</keyword>
<dbReference type="Gene3D" id="3.30.565.10">
    <property type="entry name" value="Histidine kinase-like ATPase, C-terminal domain"/>
    <property type="match status" value="1"/>
</dbReference>
<evidence type="ECO:0000256" key="11">
    <source>
        <dbReference type="SAM" id="Phobius"/>
    </source>
</evidence>
<dbReference type="InterPro" id="IPR036097">
    <property type="entry name" value="HisK_dim/P_sf"/>
</dbReference>
<comment type="catalytic activity">
    <reaction evidence="1">
        <text>ATP + protein L-histidine = ADP + protein N-phospho-L-histidine.</text>
        <dbReference type="EC" id="2.7.13.3"/>
    </reaction>
</comment>
<evidence type="ECO:0000256" key="5">
    <source>
        <dbReference type="ARBA" id="ARBA00022679"/>
    </source>
</evidence>
<evidence type="ECO:0000256" key="8">
    <source>
        <dbReference type="ARBA" id="ARBA00022989"/>
    </source>
</evidence>
<keyword evidence="6 11" id="KW-0812">Transmembrane</keyword>
<evidence type="ECO:0000256" key="4">
    <source>
        <dbReference type="ARBA" id="ARBA00022553"/>
    </source>
</evidence>
<proteinExistence type="predicted"/>
<dbReference type="InterPro" id="IPR003660">
    <property type="entry name" value="HAMP_dom"/>
</dbReference>
<dbReference type="RefSeq" id="WP_009949341.1">
    <property type="nucleotide sequence ID" value="NZ_BAAAGS010000102.1"/>
</dbReference>
<evidence type="ECO:0000256" key="6">
    <source>
        <dbReference type="ARBA" id="ARBA00022692"/>
    </source>
</evidence>
<evidence type="ECO:0000256" key="10">
    <source>
        <dbReference type="ARBA" id="ARBA00023136"/>
    </source>
</evidence>
<dbReference type="PANTHER" id="PTHR45436">
    <property type="entry name" value="SENSOR HISTIDINE KINASE YKOH"/>
    <property type="match status" value="1"/>
</dbReference>
<accession>A0ABN1EBR7</accession>
<keyword evidence="14" id="KW-0547">Nucleotide-binding</keyword>
<dbReference type="SUPFAM" id="SSF47384">
    <property type="entry name" value="Homodimeric domain of signal transducing histidine kinase"/>
    <property type="match status" value="1"/>
</dbReference>
<dbReference type="InterPro" id="IPR036890">
    <property type="entry name" value="HATPase_C_sf"/>
</dbReference>
<dbReference type="EC" id="2.7.13.3" evidence="3"/>
<dbReference type="InterPro" id="IPR005467">
    <property type="entry name" value="His_kinase_dom"/>
</dbReference>
<dbReference type="Pfam" id="PF02518">
    <property type="entry name" value="HATPase_c"/>
    <property type="match status" value="1"/>
</dbReference>
<dbReference type="CDD" id="cd06225">
    <property type="entry name" value="HAMP"/>
    <property type="match status" value="1"/>
</dbReference>
<evidence type="ECO:0000256" key="2">
    <source>
        <dbReference type="ARBA" id="ARBA00004236"/>
    </source>
</evidence>
<dbReference type="InterPro" id="IPR050428">
    <property type="entry name" value="TCS_sensor_his_kinase"/>
</dbReference>
<evidence type="ECO:0000256" key="1">
    <source>
        <dbReference type="ARBA" id="ARBA00000085"/>
    </source>
</evidence>
<feature type="transmembrane region" description="Helical" evidence="11">
    <location>
        <begin position="159"/>
        <end position="179"/>
    </location>
</feature>
<protein>
    <recommendedName>
        <fullName evidence="3">histidine kinase</fullName>
        <ecNumber evidence="3">2.7.13.3</ecNumber>
    </recommendedName>
</protein>
<sequence>MIRLPRPLRSWWSRRTIQFRTSAVATVVALCALGAIAHASTGFVGWLLLDSVDTDLQRRATAATSQLASGADPAALVGPDLRVLDVAGTPVDGLPAPAVGGREIDDLKAGEGVIEHRDHAEWRRWVGVVVPDPRGEPRLVLAGTPLVGYRDTLSTAGRFLVSGSILSAAAIGLATWIVVRRSLRPVERLRVAAGTLPEGERLPVPEADDELRALAEALNSMLARRDADTEWLRRFTGDAAHELRNPVSAIRVQAEVAVVHPDPEQAQEALQEIADETKRLSDLVDGLLALARAERGSQPPPRPVDLVAAVRAAADRANMRGARPRVQVETSAAALVVSASPAEVATVLDNLVSNALRYARALVRVSLLPAADSVRLLVDDDGPGIPAEHRAQVFDRFHRVEADRARSTGGSGLGLALVAEAVRRRGGTVRAGESPEGGARIEARWPLSGPLLPAVRRDDARR</sequence>
<keyword evidence="8 11" id="KW-1133">Transmembrane helix</keyword>
<name>A0ABN1EBR7_SACER</name>
<evidence type="ECO:0000313" key="14">
    <source>
        <dbReference type="EMBL" id="GAA0563253.1"/>
    </source>
</evidence>
<dbReference type="SMART" id="SM00388">
    <property type="entry name" value="HisKA"/>
    <property type="match status" value="1"/>
</dbReference>
<keyword evidence="10 11" id="KW-0472">Membrane</keyword>
<dbReference type="EMBL" id="BAAAGS010000102">
    <property type="protein sequence ID" value="GAA0563253.1"/>
    <property type="molecule type" value="Genomic_DNA"/>
</dbReference>
<dbReference type="SUPFAM" id="SSF55874">
    <property type="entry name" value="ATPase domain of HSP90 chaperone/DNA topoisomerase II/histidine kinase"/>
    <property type="match status" value="1"/>
</dbReference>
<comment type="subcellular location">
    <subcellularLocation>
        <location evidence="2">Cell membrane</location>
    </subcellularLocation>
</comment>
<evidence type="ECO:0000256" key="7">
    <source>
        <dbReference type="ARBA" id="ARBA00022777"/>
    </source>
</evidence>
<feature type="domain" description="HAMP" evidence="13">
    <location>
        <begin position="180"/>
        <end position="230"/>
    </location>
</feature>
<comment type="caution">
    <text evidence="14">The sequence shown here is derived from an EMBL/GenBank/DDBJ whole genome shotgun (WGS) entry which is preliminary data.</text>
</comment>
<dbReference type="PROSITE" id="PS50885">
    <property type="entry name" value="HAMP"/>
    <property type="match status" value="1"/>
</dbReference>
<dbReference type="InterPro" id="IPR003594">
    <property type="entry name" value="HATPase_dom"/>
</dbReference>
<evidence type="ECO:0000256" key="3">
    <source>
        <dbReference type="ARBA" id="ARBA00012438"/>
    </source>
</evidence>
<keyword evidence="9" id="KW-0902">Two-component regulatory system</keyword>
<dbReference type="Pfam" id="PF00512">
    <property type="entry name" value="HisKA"/>
    <property type="match status" value="1"/>
</dbReference>
<keyword evidence="7" id="KW-0418">Kinase</keyword>
<dbReference type="CDD" id="cd00082">
    <property type="entry name" value="HisKA"/>
    <property type="match status" value="1"/>
</dbReference>
<dbReference type="Gene3D" id="6.10.340.10">
    <property type="match status" value="1"/>
</dbReference>
<evidence type="ECO:0000259" key="12">
    <source>
        <dbReference type="PROSITE" id="PS50109"/>
    </source>
</evidence>
<evidence type="ECO:0000259" key="13">
    <source>
        <dbReference type="PROSITE" id="PS50885"/>
    </source>
</evidence>